<evidence type="ECO:0000259" key="2">
    <source>
        <dbReference type="PROSITE" id="PS51819"/>
    </source>
</evidence>
<evidence type="ECO:0000256" key="1">
    <source>
        <dbReference type="SAM" id="MobiDB-lite"/>
    </source>
</evidence>
<proteinExistence type="predicted"/>
<dbReference type="RefSeq" id="WP_236473046.1">
    <property type="nucleotide sequence ID" value="NZ_FNEE01000008.1"/>
</dbReference>
<dbReference type="AlphaFoldDB" id="A0A1G8VU15"/>
<dbReference type="PROSITE" id="PS51819">
    <property type="entry name" value="VOC"/>
    <property type="match status" value="2"/>
</dbReference>
<dbReference type="Pfam" id="PF00903">
    <property type="entry name" value="Glyoxalase"/>
    <property type="match status" value="1"/>
</dbReference>
<dbReference type="SUPFAM" id="SSF54593">
    <property type="entry name" value="Glyoxalase/Bleomycin resistance protein/Dihydroxybiphenyl dioxygenase"/>
    <property type="match status" value="1"/>
</dbReference>
<accession>A0A1G8VU15</accession>
<dbReference type="GO" id="GO:0051213">
    <property type="term" value="F:dioxygenase activity"/>
    <property type="evidence" value="ECO:0007669"/>
    <property type="project" value="UniProtKB-KW"/>
</dbReference>
<keyword evidence="4" id="KW-1185">Reference proteome</keyword>
<dbReference type="InterPro" id="IPR037523">
    <property type="entry name" value="VOC_core"/>
</dbReference>
<dbReference type="Proteomes" id="UP000198894">
    <property type="component" value="Unassembled WGS sequence"/>
</dbReference>
<dbReference type="InterPro" id="IPR029068">
    <property type="entry name" value="Glyas_Bleomycin-R_OHBP_Dase"/>
</dbReference>
<name>A0A1G8VU15_9HYPH</name>
<gene>
    <name evidence="3" type="ORF">SAMN05428953_10890</name>
</gene>
<dbReference type="Gene3D" id="3.10.180.10">
    <property type="entry name" value="2,3-Dihydroxybiphenyl 1,2-Dioxygenase, domain 1"/>
    <property type="match status" value="2"/>
</dbReference>
<evidence type="ECO:0000313" key="4">
    <source>
        <dbReference type="Proteomes" id="UP000198894"/>
    </source>
</evidence>
<feature type="region of interest" description="Disordered" evidence="1">
    <location>
        <begin position="298"/>
        <end position="324"/>
    </location>
</feature>
<dbReference type="EMBL" id="FNEE01000008">
    <property type="protein sequence ID" value="SDJ69568.1"/>
    <property type="molecule type" value="Genomic_DNA"/>
</dbReference>
<keyword evidence="3" id="KW-0560">Oxidoreductase</keyword>
<evidence type="ECO:0000313" key="3">
    <source>
        <dbReference type="EMBL" id="SDJ69568.1"/>
    </source>
</evidence>
<keyword evidence="3" id="KW-0223">Dioxygenase</keyword>
<sequence length="324" mass="35784">MHLVFGVGHIKLNVRDVDAVIHDSTEILGLRITKQAAGETWLSSNGREAELVLLHSEENSCHTIGLEALTEEAVAEAASRVDGAGCRILSREPSLACCDAGVTFATPDGLRFEIHTPARDDMYNPRYPTNGIKPRRLDHINLITPDPVATRQQLSEICGMRLTERMVNEALSWMHGGNRQHHILGLVKGPVGLHHYSFEFSHFSDYCRLGDILDGFDRQVLWGPGRHRPGDNTYAYYLDASGAMVECSGAMHMVADDAHFVPNVITNLERPGNVRQMNVWGSPAPQEWREHHFPFAGIDDPEGSAADHTGKQGEAVRGAASDRR</sequence>
<organism evidence="3 4">
    <name type="scientific">Mesorhizobium muleiense</name>
    <dbReference type="NCBI Taxonomy" id="1004279"/>
    <lineage>
        <taxon>Bacteria</taxon>
        <taxon>Pseudomonadati</taxon>
        <taxon>Pseudomonadota</taxon>
        <taxon>Alphaproteobacteria</taxon>
        <taxon>Hyphomicrobiales</taxon>
        <taxon>Phyllobacteriaceae</taxon>
        <taxon>Mesorhizobium</taxon>
    </lineage>
</organism>
<feature type="domain" description="VOC" evidence="2">
    <location>
        <begin position="136"/>
        <end position="250"/>
    </location>
</feature>
<protein>
    <submittedName>
        <fullName evidence="3">Catechol-2,3-dioxygenase</fullName>
    </submittedName>
</protein>
<reference evidence="4" key="1">
    <citation type="submission" date="2016-10" db="EMBL/GenBank/DDBJ databases">
        <authorList>
            <person name="Varghese N."/>
            <person name="Submissions S."/>
        </authorList>
    </citation>
    <scope>NUCLEOTIDE SEQUENCE [LARGE SCALE GENOMIC DNA]</scope>
    <source>
        <strain evidence="4">CGMCC 1.11022</strain>
    </source>
</reference>
<dbReference type="CDD" id="cd08343">
    <property type="entry name" value="ED_TypeI_classII_C"/>
    <property type="match status" value="1"/>
</dbReference>
<feature type="domain" description="VOC" evidence="2">
    <location>
        <begin position="6"/>
        <end position="117"/>
    </location>
</feature>
<dbReference type="InterPro" id="IPR004360">
    <property type="entry name" value="Glyas_Fos-R_dOase_dom"/>
</dbReference>